<keyword evidence="2" id="KW-0805">Transcription regulation</keyword>
<evidence type="ECO:0000259" key="5">
    <source>
        <dbReference type="PROSITE" id="PS50931"/>
    </source>
</evidence>
<comment type="similarity">
    <text evidence="1">Belongs to the LysR transcriptional regulatory family.</text>
</comment>
<accession>A0ABN3NCW5</accession>
<dbReference type="Proteomes" id="UP001501777">
    <property type="component" value="Unassembled WGS sequence"/>
</dbReference>
<dbReference type="PRINTS" id="PR00039">
    <property type="entry name" value="HTHLYSR"/>
</dbReference>
<dbReference type="CDD" id="cd08414">
    <property type="entry name" value="PBP2_LTTR_aromatics_like"/>
    <property type="match status" value="1"/>
</dbReference>
<name>A0ABN3NCW5_STRLO</name>
<reference evidence="6 7" key="1">
    <citation type="journal article" date="2019" name="Int. J. Syst. Evol. Microbiol.">
        <title>The Global Catalogue of Microorganisms (GCM) 10K type strain sequencing project: providing services to taxonomists for standard genome sequencing and annotation.</title>
        <authorList>
            <consortium name="The Broad Institute Genomics Platform"/>
            <consortium name="The Broad Institute Genome Sequencing Center for Infectious Disease"/>
            <person name="Wu L."/>
            <person name="Ma J."/>
        </authorList>
    </citation>
    <scope>NUCLEOTIDE SEQUENCE [LARGE SCALE GENOMIC DNA]</scope>
    <source>
        <strain evidence="6 7">JCM 4395</strain>
    </source>
</reference>
<evidence type="ECO:0000256" key="4">
    <source>
        <dbReference type="ARBA" id="ARBA00023163"/>
    </source>
</evidence>
<dbReference type="EMBL" id="BAAASG010000025">
    <property type="protein sequence ID" value="GAA2518484.1"/>
    <property type="molecule type" value="Genomic_DNA"/>
</dbReference>
<evidence type="ECO:0000256" key="1">
    <source>
        <dbReference type="ARBA" id="ARBA00009437"/>
    </source>
</evidence>
<keyword evidence="7" id="KW-1185">Reference proteome</keyword>
<comment type="caution">
    <text evidence="6">The sequence shown here is derived from an EMBL/GenBank/DDBJ whole genome shotgun (WGS) entry which is preliminary data.</text>
</comment>
<dbReference type="PANTHER" id="PTHR30346">
    <property type="entry name" value="TRANSCRIPTIONAL DUAL REGULATOR HCAR-RELATED"/>
    <property type="match status" value="1"/>
</dbReference>
<dbReference type="Gene3D" id="1.10.10.10">
    <property type="entry name" value="Winged helix-like DNA-binding domain superfamily/Winged helix DNA-binding domain"/>
    <property type="match status" value="1"/>
</dbReference>
<dbReference type="InterPro" id="IPR036390">
    <property type="entry name" value="WH_DNA-bd_sf"/>
</dbReference>
<evidence type="ECO:0000256" key="2">
    <source>
        <dbReference type="ARBA" id="ARBA00023015"/>
    </source>
</evidence>
<evidence type="ECO:0000256" key="3">
    <source>
        <dbReference type="ARBA" id="ARBA00023125"/>
    </source>
</evidence>
<dbReference type="InterPro" id="IPR036388">
    <property type="entry name" value="WH-like_DNA-bd_sf"/>
</dbReference>
<dbReference type="SUPFAM" id="SSF46785">
    <property type="entry name" value="Winged helix' DNA-binding domain"/>
    <property type="match status" value="1"/>
</dbReference>
<sequence>MELRRLKYFVVLARHRHFGRAAAELSIAQPGLSQQIKVLEQELKVSLLDRGPQGVTLTPAGRALLEGAEPLLAAADELGERVRAVADGTHGRLRVAYSRSGADDRITDVIRRFRKDHEDVQVSVTTGMSSWCLRLLQDGGLDAAFVRGIIREPGITAAVVAEEEAAVILPADHPLAARDRLTRRDLRGLPVVLWPREAGPTLYEELVADVWPDGPPQLAAEEPDFEQVVASVAEGTGVSVMDLGRARKLCPPGVVIRHFAEHPPRYAVSFAHRTNDPNPVLARFASYVRQAPR</sequence>
<evidence type="ECO:0000313" key="6">
    <source>
        <dbReference type="EMBL" id="GAA2518484.1"/>
    </source>
</evidence>
<dbReference type="Pfam" id="PF03466">
    <property type="entry name" value="LysR_substrate"/>
    <property type="match status" value="1"/>
</dbReference>
<keyword evidence="3" id="KW-0238">DNA-binding</keyword>
<proteinExistence type="inferred from homology"/>
<dbReference type="PROSITE" id="PS50931">
    <property type="entry name" value="HTH_LYSR"/>
    <property type="match status" value="1"/>
</dbReference>
<dbReference type="Gene3D" id="3.40.190.10">
    <property type="entry name" value="Periplasmic binding protein-like II"/>
    <property type="match status" value="2"/>
</dbReference>
<organism evidence="6 7">
    <name type="scientific">Streptomyces longisporus</name>
    <dbReference type="NCBI Taxonomy" id="1948"/>
    <lineage>
        <taxon>Bacteria</taxon>
        <taxon>Bacillati</taxon>
        <taxon>Actinomycetota</taxon>
        <taxon>Actinomycetes</taxon>
        <taxon>Kitasatosporales</taxon>
        <taxon>Streptomycetaceae</taxon>
        <taxon>Streptomyces</taxon>
    </lineage>
</organism>
<dbReference type="SUPFAM" id="SSF53850">
    <property type="entry name" value="Periplasmic binding protein-like II"/>
    <property type="match status" value="1"/>
</dbReference>
<gene>
    <name evidence="6" type="ORF">GCM10010276_80370</name>
</gene>
<evidence type="ECO:0000313" key="7">
    <source>
        <dbReference type="Proteomes" id="UP001501777"/>
    </source>
</evidence>
<feature type="domain" description="HTH lysR-type" evidence="5">
    <location>
        <begin position="1"/>
        <end position="58"/>
    </location>
</feature>
<dbReference type="Pfam" id="PF00126">
    <property type="entry name" value="HTH_1"/>
    <property type="match status" value="1"/>
</dbReference>
<keyword evidence="4" id="KW-0804">Transcription</keyword>
<protein>
    <submittedName>
        <fullName evidence="6">LysR family transcriptional regulator</fullName>
    </submittedName>
</protein>
<dbReference type="InterPro" id="IPR000847">
    <property type="entry name" value="LysR_HTH_N"/>
</dbReference>
<dbReference type="RefSeq" id="WP_344406046.1">
    <property type="nucleotide sequence ID" value="NZ_BAAASG010000025.1"/>
</dbReference>
<dbReference type="PANTHER" id="PTHR30346:SF28">
    <property type="entry name" value="HTH-TYPE TRANSCRIPTIONAL REGULATOR CYNR"/>
    <property type="match status" value="1"/>
</dbReference>
<dbReference type="InterPro" id="IPR005119">
    <property type="entry name" value="LysR_subst-bd"/>
</dbReference>